<reference evidence="7 8" key="1">
    <citation type="submission" date="2021-03" db="EMBL/GenBank/DDBJ databases">
        <title>Genome sequencing of Marinobacter sp. LPB0319.</title>
        <authorList>
            <person name="Kim J."/>
        </authorList>
    </citation>
    <scope>NUCLEOTIDE SEQUENCE [LARGE SCALE GENOMIC DNA]</scope>
    <source>
        <strain evidence="7 8">LPB0319</strain>
    </source>
</reference>
<dbReference type="SUPFAM" id="SSF53850">
    <property type="entry name" value="Periplasmic binding protein-like II"/>
    <property type="match status" value="1"/>
</dbReference>
<evidence type="ECO:0000256" key="4">
    <source>
        <dbReference type="RuleBase" id="RU003744"/>
    </source>
</evidence>
<protein>
    <submittedName>
        <fullName evidence="7">Transporter substrate-binding domain-containing protein</fullName>
    </submittedName>
</protein>
<keyword evidence="8" id="KW-1185">Reference proteome</keyword>
<feature type="chain" id="PRO_5045187086" evidence="5">
    <location>
        <begin position="21"/>
        <end position="255"/>
    </location>
</feature>
<evidence type="ECO:0000256" key="3">
    <source>
        <dbReference type="ARBA" id="ARBA00022729"/>
    </source>
</evidence>
<evidence type="ECO:0000313" key="8">
    <source>
        <dbReference type="Proteomes" id="UP000663555"/>
    </source>
</evidence>
<gene>
    <name evidence="7" type="ORF">LPB19_04955</name>
</gene>
<keyword evidence="3 5" id="KW-0732">Signal</keyword>
<accession>A0ABX7MW93</accession>
<organism evidence="7 8">
    <name type="scientific">Marinobacter salinisoli</name>
    <dbReference type="NCBI Taxonomy" id="2769486"/>
    <lineage>
        <taxon>Bacteria</taxon>
        <taxon>Pseudomonadati</taxon>
        <taxon>Pseudomonadota</taxon>
        <taxon>Gammaproteobacteria</taxon>
        <taxon>Pseudomonadales</taxon>
        <taxon>Marinobacteraceae</taxon>
        <taxon>Marinobacter</taxon>
    </lineage>
</organism>
<dbReference type="PANTHER" id="PTHR35936:SF17">
    <property type="entry name" value="ARGININE-BINDING EXTRACELLULAR PROTEIN ARTP"/>
    <property type="match status" value="1"/>
</dbReference>
<comment type="subcellular location">
    <subcellularLocation>
        <location evidence="1">Cell envelope</location>
    </subcellularLocation>
</comment>
<feature type="domain" description="Solute-binding protein family 3/N-terminal" evidence="6">
    <location>
        <begin position="23"/>
        <end position="251"/>
    </location>
</feature>
<dbReference type="EMBL" id="CP071247">
    <property type="protein sequence ID" value="QSP95762.1"/>
    <property type="molecule type" value="Genomic_DNA"/>
</dbReference>
<evidence type="ECO:0000256" key="1">
    <source>
        <dbReference type="ARBA" id="ARBA00004196"/>
    </source>
</evidence>
<dbReference type="Pfam" id="PF00497">
    <property type="entry name" value="SBP_bac_3"/>
    <property type="match status" value="1"/>
</dbReference>
<proteinExistence type="inferred from homology"/>
<evidence type="ECO:0000259" key="6">
    <source>
        <dbReference type="SMART" id="SM00062"/>
    </source>
</evidence>
<dbReference type="PROSITE" id="PS01039">
    <property type="entry name" value="SBP_BACTERIAL_3"/>
    <property type="match status" value="1"/>
</dbReference>
<dbReference type="InterPro" id="IPR001638">
    <property type="entry name" value="Solute-binding_3/MltF_N"/>
</dbReference>
<dbReference type="Gene3D" id="3.40.190.10">
    <property type="entry name" value="Periplasmic binding protein-like II"/>
    <property type="match status" value="2"/>
</dbReference>
<dbReference type="PANTHER" id="PTHR35936">
    <property type="entry name" value="MEMBRANE-BOUND LYTIC MUREIN TRANSGLYCOSYLASE F"/>
    <property type="match status" value="1"/>
</dbReference>
<evidence type="ECO:0000256" key="2">
    <source>
        <dbReference type="ARBA" id="ARBA00010333"/>
    </source>
</evidence>
<name>A0ABX7MW93_9GAMM</name>
<dbReference type="RefSeq" id="WP_206644999.1">
    <property type="nucleotide sequence ID" value="NZ_CP071247.1"/>
</dbReference>
<dbReference type="InterPro" id="IPR018313">
    <property type="entry name" value="SBP_3_CS"/>
</dbReference>
<dbReference type="Proteomes" id="UP000663555">
    <property type="component" value="Chromosome"/>
</dbReference>
<comment type="similarity">
    <text evidence="2 4">Belongs to the bacterial solute-binding protein 3 family.</text>
</comment>
<evidence type="ECO:0000256" key="5">
    <source>
        <dbReference type="SAM" id="SignalP"/>
    </source>
</evidence>
<dbReference type="SMART" id="SM00062">
    <property type="entry name" value="PBPb"/>
    <property type="match status" value="1"/>
</dbReference>
<sequence length="255" mass="28536">MKKIAVALGLVASMTASVSAADTIRLGSDFTYPPFNYKDKEQNPTGFDIEIADALCKEAQLDCEWETISWDGLIPSLLSRKIDVIMASMRITEDRKKRVLFTDRYYKTPAQFAGLASRSFDISEEGLEGLRVGVQMGTIHDRYVTDQFGDVVDVVRYPGQEEVYNELANGRLDLVFANSDQIMLSFLNTEHGEGYEFVGEPVTDKEHVGEGTALALRPRDEELAQKLNAAIAEIRANGTYDEIASRYFNFDIYGD</sequence>
<evidence type="ECO:0000313" key="7">
    <source>
        <dbReference type="EMBL" id="QSP95762.1"/>
    </source>
</evidence>
<feature type="signal peptide" evidence="5">
    <location>
        <begin position="1"/>
        <end position="20"/>
    </location>
</feature>